<dbReference type="InterPro" id="IPR032678">
    <property type="entry name" value="tRNA-synt_1_cat_dom"/>
</dbReference>
<accession>A0AAV9IZ25</accession>
<dbReference type="GO" id="GO:0005524">
    <property type="term" value="F:ATP binding"/>
    <property type="evidence" value="ECO:0007669"/>
    <property type="project" value="UniProtKB-KW"/>
</dbReference>
<feature type="domain" description="Cysteinyl-tRNA synthetase class Ia DALR" evidence="16">
    <location>
        <begin position="444"/>
        <end position="507"/>
    </location>
</feature>
<dbReference type="PANTHER" id="PTHR10890">
    <property type="entry name" value="CYSTEINYL-TRNA SYNTHETASE"/>
    <property type="match status" value="1"/>
</dbReference>
<keyword evidence="7" id="KW-0436">Ligase</keyword>
<dbReference type="SUPFAM" id="SSF52374">
    <property type="entry name" value="Nucleotidylyl transferase"/>
    <property type="match status" value="1"/>
</dbReference>
<keyword evidence="18" id="KW-1185">Reference proteome</keyword>
<dbReference type="Gene3D" id="1.20.120.1910">
    <property type="entry name" value="Cysteine-tRNA ligase, C-terminal anti-codon recognition domain"/>
    <property type="match status" value="1"/>
</dbReference>
<comment type="cofactor">
    <cofactor evidence="1">
        <name>Zn(2+)</name>
        <dbReference type="ChEBI" id="CHEBI:29105"/>
    </cofactor>
</comment>
<evidence type="ECO:0000256" key="3">
    <source>
        <dbReference type="ARBA" id="ARBA00005594"/>
    </source>
</evidence>
<keyword evidence="9" id="KW-0547">Nucleotide-binding</keyword>
<dbReference type="GO" id="GO:0004817">
    <property type="term" value="F:cysteine-tRNA ligase activity"/>
    <property type="evidence" value="ECO:0007669"/>
    <property type="project" value="UniProtKB-EC"/>
</dbReference>
<dbReference type="Pfam" id="PF23493">
    <property type="entry name" value="CysS_C"/>
    <property type="match status" value="1"/>
</dbReference>
<evidence type="ECO:0000259" key="16">
    <source>
        <dbReference type="SMART" id="SM00840"/>
    </source>
</evidence>
<evidence type="ECO:0000256" key="13">
    <source>
        <dbReference type="ARBA" id="ARBA00023146"/>
    </source>
</evidence>
<evidence type="ECO:0000256" key="8">
    <source>
        <dbReference type="ARBA" id="ARBA00022723"/>
    </source>
</evidence>
<dbReference type="Gene3D" id="3.40.50.620">
    <property type="entry name" value="HUPs"/>
    <property type="match status" value="1"/>
</dbReference>
<dbReference type="GO" id="GO:0006423">
    <property type="term" value="P:cysteinyl-tRNA aminoacylation"/>
    <property type="evidence" value="ECO:0007669"/>
    <property type="project" value="InterPro"/>
</dbReference>
<dbReference type="InterPro" id="IPR014729">
    <property type="entry name" value="Rossmann-like_a/b/a_fold"/>
</dbReference>
<proteinExistence type="inferred from homology"/>
<dbReference type="EC" id="6.1.1.16" evidence="4"/>
<comment type="similarity">
    <text evidence="3">Belongs to the class-I aminoacyl-tRNA synthetase family.</text>
</comment>
<comment type="subcellular location">
    <subcellularLocation>
        <location evidence="2">Cytoplasm</location>
    </subcellularLocation>
</comment>
<evidence type="ECO:0000256" key="11">
    <source>
        <dbReference type="ARBA" id="ARBA00022840"/>
    </source>
</evidence>
<dbReference type="Pfam" id="PF01406">
    <property type="entry name" value="tRNA-synt_1e"/>
    <property type="match status" value="1"/>
</dbReference>
<dbReference type="PRINTS" id="PR00983">
    <property type="entry name" value="TRNASYNTHCYS"/>
</dbReference>
<feature type="region of interest" description="Disordered" evidence="15">
    <location>
        <begin position="35"/>
        <end position="54"/>
    </location>
</feature>
<dbReference type="EMBL" id="JANCYW010000012">
    <property type="protein sequence ID" value="KAK4537381.1"/>
    <property type="molecule type" value="Genomic_DNA"/>
</dbReference>
<dbReference type="GO" id="GO:0046872">
    <property type="term" value="F:metal ion binding"/>
    <property type="evidence" value="ECO:0007669"/>
    <property type="project" value="UniProtKB-KW"/>
</dbReference>
<dbReference type="InterPro" id="IPR015803">
    <property type="entry name" value="Cys-tRNA-ligase"/>
</dbReference>
<evidence type="ECO:0000256" key="9">
    <source>
        <dbReference type="ARBA" id="ARBA00022741"/>
    </source>
</evidence>
<evidence type="ECO:0000256" key="15">
    <source>
        <dbReference type="SAM" id="MobiDB-lite"/>
    </source>
</evidence>
<dbReference type="HAMAP" id="MF_00041">
    <property type="entry name" value="Cys_tRNA_synth"/>
    <property type="match status" value="1"/>
</dbReference>
<protein>
    <recommendedName>
        <fullName evidence="5">Cysteine--tRNA ligase</fullName>
        <ecNumber evidence="4">6.1.1.16</ecNumber>
    </recommendedName>
    <alternativeName>
        <fullName evidence="14">Cysteinyl-tRNA synthetase</fullName>
    </alternativeName>
</protein>
<reference evidence="17 18" key="1">
    <citation type="submission" date="2022-07" db="EMBL/GenBank/DDBJ databases">
        <title>Genome-wide signatures of adaptation to extreme environments.</title>
        <authorList>
            <person name="Cho C.H."/>
            <person name="Yoon H.S."/>
        </authorList>
    </citation>
    <scope>NUCLEOTIDE SEQUENCE [LARGE SCALE GENOMIC DNA]</scope>
    <source>
        <strain evidence="17 18">DBV 063 E5</strain>
    </source>
</reference>
<dbReference type="CDD" id="cd00672">
    <property type="entry name" value="CysRS_core"/>
    <property type="match status" value="1"/>
</dbReference>
<evidence type="ECO:0000256" key="12">
    <source>
        <dbReference type="ARBA" id="ARBA00022917"/>
    </source>
</evidence>
<evidence type="ECO:0000256" key="10">
    <source>
        <dbReference type="ARBA" id="ARBA00022833"/>
    </source>
</evidence>
<gene>
    <name evidence="17" type="ORF">CDCA_CDCA12G3406</name>
</gene>
<evidence type="ECO:0000256" key="6">
    <source>
        <dbReference type="ARBA" id="ARBA00022490"/>
    </source>
</evidence>
<evidence type="ECO:0000256" key="4">
    <source>
        <dbReference type="ARBA" id="ARBA00012832"/>
    </source>
</evidence>
<dbReference type="InterPro" id="IPR024909">
    <property type="entry name" value="Cys-tRNA/MSH_ligase"/>
</dbReference>
<evidence type="ECO:0000256" key="14">
    <source>
        <dbReference type="ARBA" id="ARBA00031499"/>
    </source>
</evidence>
<evidence type="ECO:0000256" key="5">
    <source>
        <dbReference type="ARBA" id="ARBA00014738"/>
    </source>
</evidence>
<evidence type="ECO:0000256" key="7">
    <source>
        <dbReference type="ARBA" id="ARBA00022598"/>
    </source>
</evidence>
<organism evidence="17 18">
    <name type="scientific">Cyanidium caldarium</name>
    <name type="common">Red alga</name>
    <dbReference type="NCBI Taxonomy" id="2771"/>
    <lineage>
        <taxon>Eukaryota</taxon>
        <taxon>Rhodophyta</taxon>
        <taxon>Bangiophyceae</taxon>
        <taxon>Cyanidiales</taxon>
        <taxon>Cyanidiaceae</taxon>
        <taxon>Cyanidium</taxon>
    </lineage>
</organism>
<dbReference type="Pfam" id="PF09190">
    <property type="entry name" value="DALR_2"/>
    <property type="match status" value="1"/>
</dbReference>
<keyword evidence="10" id="KW-0862">Zinc</keyword>
<keyword evidence="11" id="KW-0067">ATP-binding</keyword>
<dbReference type="FunFam" id="3.40.50.620:FF:000130">
    <property type="entry name" value="Cysteine--tRNA ligase"/>
    <property type="match status" value="1"/>
</dbReference>
<keyword evidence="6" id="KW-0963">Cytoplasm</keyword>
<sequence>MAHARHERGGRTGRGTGMSPSSTSQLSFQVHLTVLLSPDPRRPPRHLPERRPATRPLSFGRVRCHLHRLRLEVQSSHLQFVSEAIRRRARQDTVFYNTMSRSKEPFAAVRGDDVVRFYSCGPTVYDYAHVGNFRAFLTYDIIKRWLQFCGYRVRHVTNLTDVDDKIIQRMHREQRSAADIADDFTRAFFADLELLNVVPAEVYPRATHHIDDMVALIRRLLDGGYAYERDGSVYFAVDKFDTYGRLGRLDFQGMLSAAEVDATHKHDPRDFAMWKAHRPEDGAVRWDTGLGCGRPGWHIECSAMAMRYLGESIDIHAGGVDLVFPHHENEIAQSEAATGRPFARFWLHNGFVNIDGEKMSKSLGNFVTLRDVARTALQARAFRYLIVSSQYRSGVNFTEEALKAACSAVKRLDAFRAQMIALSAAAAPTGPTSVDGECQELADEFCRHMADDLNTPRAAATLFEMLRRFEARRRAGTLEANDAAVVVQLLDDLDRVMGIFYRPAAYATEEEQGGAADGTGHLPDKLRELVELRTAARAAKDFARADRLRQEIGKLGFAVKDTPHGPQLSRIAE</sequence>
<dbReference type="PANTHER" id="PTHR10890:SF25">
    <property type="entry name" value="CYSTEINE--TRNA LIGASE, CHLOROPLASTIC_MITOCHONDRIAL"/>
    <property type="match status" value="1"/>
</dbReference>
<dbReference type="InterPro" id="IPR056411">
    <property type="entry name" value="CysS_C"/>
</dbReference>
<dbReference type="NCBIfam" id="TIGR00435">
    <property type="entry name" value="cysS"/>
    <property type="match status" value="1"/>
</dbReference>
<feature type="compositionally biased region" description="Basic and acidic residues" evidence="15">
    <location>
        <begin position="39"/>
        <end position="52"/>
    </location>
</feature>
<comment type="caution">
    <text evidence="17">The sequence shown here is derived from an EMBL/GenBank/DDBJ whole genome shotgun (WGS) entry which is preliminary data.</text>
</comment>
<dbReference type="Proteomes" id="UP001301350">
    <property type="component" value="Unassembled WGS sequence"/>
</dbReference>
<evidence type="ECO:0000256" key="1">
    <source>
        <dbReference type="ARBA" id="ARBA00001947"/>
    </source>
</evidence>
<evidence type="ECO:0000313" key="17">
    <source>
        <dbReference type="EMBL" id="KAK4537381.1"/>
    </source>
</evidence>
<dbReference type="AlphaFoldDB" id="A0AAV9IZ25"/>
<dbReference type="InterPro" id="IPR009080">
    <property type="entry name" value="tRNAsynth_Ia_anticodon-bd"/>
</dbReference>
<evidence type="ECO:0000313" key="18">
    <source>
        <dbReference type="Proteomes" id="UP001301350"/>
    </source>
</evidence>
<dbReference type="InterPro" id="IPR015273">
    <property type="entry name" value="Cys-tRNA-synt_Ia_DALR"/>
</dbReference>
<dbReference type="SUPFAM" id="SSF47323">
    <property type="entry name" value="Anticodon-binding domain of a subclass of class I aminoacyl-tRNA synthetases"/>
    <property type="match status" value="1"/>
</dbReference>
<evidence type="ECO:0000256" key="2">
    <source>
        <dbReference type="ARBA" id="ARBA00004496"/>
    </source>
</evidence>
<keyword evidence="13" id="KW-0030">Aminoacyl-tRNA synthetase</keyword>
<feature type="region of interest" description="Disordered" evidence="15">
    <location>
        <begin position="1"/>
        <end position="24"/>
    </location>
</feature>
<keyword evidence="8" id="KW-0479">Metal-binding</keyword>
<keyword evidence="12" id="KW-0648">Protein biosynthesis</keyword>
<name>A0AAV9IZ25_CYACA</name>
<dbReference type="SMART" id="SM00840">
    <property type="entry name" value="DALR_2"/>
    <property type="match status" value="1"/>
</dbReference>
<dbReference type="GO" id="GO:0005737">
    <property type="term" value="C:cytoplasm"/>
    <property type="evidence" value="ECO:0007669"/>
    <property type="project" value="UniProtKB-SubCell"/>
</dbReference>